<accession>A0A426YW83</accession>
<proteinExistence type="predicted"/>
<protein>
    <submittedName>
        <fullName evidence="1">Uncharacterized protein</fullName>
    </submittedName>
</protein>
<evidence type="ECO:0000313" key="1">
    <source>
        <dbReference type="EMBL" id="RRT55993.1"/>
    </source>
</evidence>
<dbReference type="AlphaFoldDB" id="A0A426YW83"/>
<dbReference type="EMBL" id="AMZH03009825">
    <property type="protein sequence ID" value="RRT55993.1"/>
    <property type="molecule type" value="Genomic_DNA"/>
</dbReference>
<name>A0A426YW83_ENSVE</name>
<comment type="caution">
    <text evidence="1">The sequence shown here is derived from an EMBL/GenBank/DDBJ whole genome shotgun (WGS) entry which is preliminary data.</text>
</comment>
<organism evidence="1 2">
    <name type="scientific">Ensete ventricosum</name>
    <name type="common">Abyssinian banana</name>
    <name type="synonym">Musa ensete</name>
    <dbReference type="NCBI Taxonomy" id="4639"/>
    <lineage>
        <taxon>Eukaryota</taxon>
        <taxon>Viridiplantae</taxon>
        <taxon>Streptophyta</taxon>
        <taxon>Embryophyta</taxon>
        <taxon>Tracheophyta</taxon>
        <taxon>Spermatophyta</taxon>
        <taxon>Magnoliopsida</taxon>
        <taxon>Liliopsida</taxon>
        <taxon>Zingiberales</taxon>
        <taxon>Musaceae</taxon>
        <taxon>Ensete</taxon>
    </lineage>
</organism>
<sequence length="90" mass="10443">MIQMDRSNPSPKAVVWRRLLPLLEASGSTMVSTCTQIGVTQRRKRKRSVLHPLSRLCPISKGFIWDIKLLYNEQSDIVLLEFLRMRISMT</sequence>
<gene>
    <name evidence="1" type="ORF">B296_00048111</name>
</gene>
<dbReference type="Proteomes" id="UP000287651">
    <property type="component" value="Unassembled WGS sequence"/>
</dbReference>
<evidence type="ECO:0000313" key="2">
    <source>
        <dbReference type="Proteomes" id="UP000287651"/>
    </source>
</evidence>
<reference evidence="1 2" key="1">
    <citation type="journal article" date="2014" name="Agronomy (Basel)">
        <title>A Draft Genome Sequence for Ensete ventricosum, the Drought-Tolerant Tree Against Hunger.</title>
        <authorList>
            <person name="Harrison J."/>
            <person name="Moore K.A."/>
            <person name="Paszkiewicz K."/>
            <person name="Jones T."/>
            <person name="Grant M."/>
            <person name="Ambacheew D."/>
            <person name="Muzemil S."/>
            <person name="Studholme D.J."/>
        </authorList>
    </citation>
    <scope>NUCLEOTIDE SEQUENCE [LARGE SCALE GENOMIC DNA]</scope>
</reference>